<dbReference type="STRING" id="224129.A0A1W4WGD3"/>
<dbReference type="Pfam" id="PF03221">
    <property type="entry name" value="HTH_Tnp_Tc5"/>
    <property type="match status" value="1"/>
</dbReference>
<dbReference type="SUPFAM" id="SSF46689">
    <property type="entry name" value="Homeodomain-like"/>
    <property type="match status" value="2"/>
</dbReference>
<feature type="domain" description="HTH CENPB-type" evidence="4">
    <location>
        <begin position="60"/>
        <end position="131"/>
    </location>
</feature>
<evidence type="ECO:0000256" key="2">
    <source>
        <dbReference type="ARBA" id="ARBA00023125"/>
    </source>
</evidence>
<dbReference type="GO" id="GO:0005634">
    <property type="term" value="C:nucleus"/>
    <property type="evidence" value="ECO:0007669"/>
    <property type="project" value="UniProtKB-SubCell"/>
</dbReference>
<dbReference type="PANTHER" id="PTHR19303">
    <property type="entry name" value="TRANSPOSON"/>
    <property type="match status" value="1"/>
</dbReference>
<evidence type="ECO:0000259" key="4">
    <source>
        <dbReference type="PROSITE" id="PS51253"/>
    </source>
</evidence>
<sequence length="224" mass="25737">MAGNKRKILSIEQKISLIHEIEQGEKKSDVGRRYGLTPSTVSTIWKCKDKVLQAELQGCLYKKLRKPKFEDLDRAMVEWLETQRIKNVLITGPILKSKAKMFAEQLGIKDFKASEGWLGKFKHRHELNYGPIIGETCNVSINEILEIVKKEEVDQDDAQQLQTGESEPPTFQEALDATKLLKKFFLFYGEDSSALQDVSRVHSKVQALCLHNKKVQNYKHFFTP</sequence>
<dbReference type="GO" id="GO:0003677">
    <property type="term" value="F:DNA binding"/>
    <property type="evidence" value="ECO:0007669"/>
    <property type="project" value="UniProtKB-KW"/>
</dbReference>
<name>A0A1W4WGD3_AGRPL</name>
<proteinExistence type="predicted"/>
<dbReference type="Gene3D" id="1.10.10.60">
    <property type="entry name" value="Homeodomain-like"/>
    <property type="match status" value="2"/>
</dbReference>
<comment type="subcellular location">
    <subcellularLocation>
        <location evidence="1">Nucleus</location>
    </subcellularLocation>
</comment>
<dbReference type="SMART" id="SM00674">
    <property type="entry name" value="CENPB"/>
    <property type="match status" value="1"/>
</dbReference>
<keyword evidence="5" id="KW-1185">Reference proteome</keyword>
<evidence type="ECO:0000256" key="3">
    <source>
        <dbReference type="ARBA" id="ARBA00023242"/>
    </source>
</evidence>
<accession>A0A1W4WGD3</accession>
<dbReference type="PROSITE" id="PS51253">
    <property type="entry name" value="HTH_CENPB"/>
    <property type="match status" value="1"/>
</dbReference>
<dbReference type="InParanoid" id="A0A1W4WGD3"/>
<dbReference type="PANTHER" id="PTHR19303:SF73">
    <property type="entry name" value="PROTEIN PDC2"/>
    <property type="match status" value="1"/>
</dbReference>
<dbReference type="InterPro" id="IPR007889">
    <property type="entry name" value="HTH_Psq"/>
</dbReference>
<reference evidence="6" key="1">
    <citation type="submission" date="2025-08" db="UniProtKB">
        <authorList>
            <consortium name="RefSeq"/>
        </authorList>
    </citation>
    <scope>IDENTIFICATION</scope>
    <source>
        <tissue evidence="6">Entire body</tissue>
    </source>
</reference>
<dbReference type="GeneID" id="108732713"/>
<dbReference type="KEGG" id="apln:108732713"/>
<dbReference type="AlphaFoldDB" id="A0A1W4WGD3"/>
<dbReference type="Pfam" id="PF04218">
    <property type="entry name" value="CENP-B_N"/>
    <property type="match status" value="1"/>
</dbReference>
<dbReference type="InterPro" id="IPR050863">
    <property type="entry name" value="CenT-Element_Derived"/>
</dbReference>
<dbReference type="RefSeq" id="XP_018319168.1">
    <property type="nucleotide sequence ID" value="XM_018463666.2"/>
</dbReference>
<dbReference type="Proteomes" id="UP000192223">
    <property type="component" value="Unplaced"/>
</dbReference>
<gene>
    <name evidence="6" type="primary">LOC108732713</name>
</gene>
<organism evidence="5 6">
    <name type="scientific">Agrilus planipennis</name>
    <name type="common">Emerald ash borer</name>
    <name type="synonym">Agrilus marcopoli</name>
    <dbReference type="NCBI Taxonomy" id="224129"/>
    <lineage>
        <taxon>Eukaryota</taxon>
        <taxon>Metazoa</taxon>
        <taxon>Ecdysozoa</taxon>
        <taxon>Arthropoda</taxon>
        <taxon>Hexapoda</taxon>
        <taxon>Insecta</taxon>
        <taxon>Pterygota</taxon>
        <taxon>Neoptera</taxon>
        <taxon>Endopterygota</taxon>
        <taxon>Coleoptera</taxon>
        <taxon>Polyphaga</taxon>
        <taxon>Elateriformia</taxon>
        <taxon>Buprestoidea</taxon>
        <taxon>Buprestidae</taxon>
        <taxon>Agrilinae</taxon>
        <taxon>Agrilus</taxon>
    </lineage>
</organism>
<dbReference type="FunCoup" id="A0A1W4WGD3">
    <property type="interactions" value="118"/>
</dbReference>
<evidence type="ECO:0000256" key="1">
    <source>
        <dbReference type="ARBA" id="ARBA00004123"/>
    </source>
</evidence>
<keyword evidence="3" id="KW-0539">Nucleus</keyword>
<dbReference type="OrthoDB" id="6721012at2759"/>
<dbReference type="InterPro" id="IPR009057">
    <property type="entry name" value="Homeodomain-like_sf"/>
</dbReference>
<dbReference type="InterPro" id="IPR006600">
    <property type="entry name" value="HTH_CenpB_DNA-bd_dom"/>
</dbReference>
<protein>
    <submittedName>
        <fullName evidence="6">Tigger transposable element-derived protein 4-like</fullName>
    </submittedName>
</protein>
<evidence type="ECO:0000313" key="5">
    <source>
        <dbReference type="Proteomes" id="UP000192223"/>
    </source>
</evidence>
<evidence type="ECO:0000313" key="6">
    <source>
        <dbReference type="RefSeq" id="XP_018319168.1"/>
    </source>
</evidence>
<keyword evidence="2" id="KW-0238">DNA-binding</keyword>